<gene>
    <name evidence="1" type="ORF">PITCH_A880018</name>
</gene>
<dbReference type="AlphaFoldDB" id="A0A445N3L9"/>
<proteinExistence type="predicted"/>
<name>A0A445N3L9_9BACT</name>
<organism evidence="1">
    <name type="scientific">uncultured Desulfobacterium sp</name>
    <dbReference type="NCBI Taxonomy" id="201089"/>
    <lineage>
        <taxon>Bacteria</taxon>
        <taxon>Pseudomonadati</taxon>
        <taxon>Thermodesulfobacteriota</taxon>
        <taxon>Desulfobacteria</taxon>
        <taxon>Desulfobacterales</taxon>
        <taxon>Desulfobacteriaceae</taxon>
        <taxon>Desulfobacterium</taxon>
        <taxon>environmental samples</taxon>
    </lineage>
</organism>
<evidence type="ECO:0000313" key="1">
    <source>
        <dbReference type="EMBL" id="SPD76266.1"/>
    </source>
</evidence>
<reference evidence="1" key="1">
    <citation type="submission" date="2018-01" db="EMBL/GenBank/DDBJ databases">
        <authorList>
            <person name="Regsiter A."/>
            <person name="William W."/>
        </authorList>
    </citation>
    <scope>NUCLEOTIDE SEQUENCE</scope>
    <source>
        <strain evidence="1">TRIP AH-1</strain>
    </source>
</reference>
<protein>
    <submittedName>
        <fullName evidence="1">Uncharacterized protein</fullName>
    </submittedName>
</protein>
<accession>A0A445N3L9</accession>
<sequence length="20" mass="2038">MGCYIAVPAAKAQETLDLSG</sequence>
<dbReference type="EMBL" id="OJIN01000234">
    <property type="protein sequence ID" value="SPD76266.1"/>
    <property type="molecule type" value="Genomic_DNA"/>
</dbReference>